<evidence type="ECO:0000256" key="2">
    <source>
        <dbReference type="ARBA" id="ARBA00022448"/>
    </source>
</evidence>
<dbReference type="PROSITE" id="PS50850">
    <property type="entry name" value="MFS"/>
    <property type="match status" value="1"/>
</dbReference>
<evidence type="ECO:0000256" key="5">
    <source>
        <dbReference type="ARBA" id="ARBA00022989"/>
    </source>
</evidence>
<feature type="transmembrane region" description="Helical" evidence="7">
    <location>
        <begin position="324"/>
        <end position="341"/>
    </location>
</feature>
<dbReference type="GO" id="GO:0022857">
    <property type="term" value="F:transmembrane transporter activity"/>
    <property type="evidence" value="ECO:0007669"/>
    <property type="project" value="InterPro"/>
</dbReference>
<evidence type="ECO:0000256" key="1">
    <source>
        <dbReference type="ARBA" id="ARBA00004651"/>
    </source>
</evidence>
<dbReference type="EMBL" id="CP011454">
    <property type="protein sequence ID" value="AMW04171.1"/>
    <property type="molecule type" value="Genomic_DNA"/>
</dbReference>
<feature type="transmembrane region" description="Helical" evidence="7">
    <location>
        <begin position="24"/>
        <end position="48"/>
    </location>
</feature>
<reference evidence="9 10" key="1">
    <citation type="journal article" date="2014" name="Proc. Natl. Acad. Sci. U.S.A.">
        <title>Functional type 2 photosynthetic reaction centers found in the rare bacterial phylum Gemmatimonadetes.</title>
        <authorList>
            <person name="Zeng Y."/>
            <person name="Feng F."/>
            <person name="Medova H."/>
            <person name="Dean J."/>
            <person name="Koblizek M."/>
        </authorList>
    </citation>
    <scope>NUCLEOTIDE SEQUENCE [LARGE SCALE GENOMIC DNA]</scope>
    <source>
        <strain evidence="9 10">AP64</strain>
    </source>
</reference>
<feature type="transmembrane region" description="Helical" evidence="7">
    <location>
        <begin position="347"/>
        <end position="370"/>
    </location>
</feature>
<dbReference type="RefSeq" id="WP_026850189.1">
    <property type="nucleotide sequence ID" value="NZ_CP011454.1"/>
</dbReference>
<evidence type="ECO:0000313" key="9">
    <source>
        <dbReference type="EMBL" id="AMW04171.1"/>
    </source>
</evidence>
<dbReference type="GO" id="GO:0005886">
    <property type="term" value="C:plasma membrane"/>
    <property type="evidence" value="ECO:0007669"/>
    <property type="project" value="UniProtKB-SubCell"/>
</dbReference>
<evidence type="ECO:0000259" key="8">
    <source>
        <dbReference type="PROSITE" id="PS50850"/>
    </source>
</evidence>
<accession>A0A143BHU5</accession>
<feature type="domain" description="Major facilitator superfamily (MFS) profile" evidence="8">
    <location>
        <begin position="21"/>
        <end position="434"/>
    </location>
</feature>
<dbReference type="PANTHER" id="PTHR23513">
    <property type="entry name" value="INTEGRAL MEMBRANE EFFLUX PROTEIN-RELATED"/>
    <property type="match status" value="1"/>
</dbReference>
<dbReference type="CDD" id="cd06173">
    <property type="entry name" value="MFS_MefA_like"/>
    <property type="match status" value="1"/>
</dbReference>
<dbReference type="KEGG" id="gph:GEMMAAP_03640"/>
<keyword evidence="6 7" id="KW-0472">Membrane</keyword>
<evidence type="ECO:0000256" key="6">
    <source>
        <dbReference type="ARBA" id="ARBA00023136"/>
    </source>
</evidence>
<dbReference type="Pfam" id="PF05977">
    <property type="entry name" value="MFS_3"/>
    <property type="match status" value="1"/>
</dbReference>
<dbReference type="eggNOG" id="COG2814">
    <property type="taxonomic scope" value="Bacteria"/>
</dbReference>
<gene>
    <name evidence="9" type="ORF">GEMMAAP_03640</name>
</gene>
<name>A0A143BHU5_9BACT</name>
<keyword evidence="3" id="KW-1003">Cell membrane</keyword>
<feature type="transmembrane region" description="Helical" evidence="7">
    <location>
        <begin position="260"/>
        <end position="281"/>
    </location>
</feature>
<dbReference type="InterPro" id="IPR010290">
    <property type="entry name" value="TM_effector"/>
</dbReference>
<feature type="transmembrane region" description="Helical" evidence="7">
    <location>
        <begin position="54"/>
        <end position="75"/>
    </location>
</feature>
<dbReference type="InterPro" id="IPR020846">
    <property type="entry name" value="MFS_dom"/>
</dbReference>
<proteinExistence type="predicted"/>
<keyword evidence="5 7" id="KW-1133">Transmembrane helix</keyword>
<keyword evidence="10" id="KW-1185">Reference proteome</keyword>
<organism evidence="9 10">
    <name type="scientific">Gemmatimonas phototrophica</name>
    <dbReference type="NCBI Taxonomy" id="1379270"/>
    <lineage>
        <taxon>Bacteria</taxon>
        <taxon>Pseudomonadati</taxon>
        <taxon>Gemmatimonadota</taxon>
        <taxon>Gemmatimonadia</taxon>
        <taxon>Gemmatimonadales</taxon>
        <taxon>Gemmatimonadaceae</taxon>
        <taxon>Gemmatimonas</taxon>
    </lineage>
</organism>
<evidence type="ECO:0000313" key="10">
    <source>
        <dbReference type="Proteomes" id="UP000076404"/>
    </source>
</evidence>
<dbReference type="OrthoDB" id="9775268at2"/>
<dbReference type="PANTHER" id="PTHR23513:SF11">
    <property type="entry name" value="STAPHYLOFERRIN A TRANSPORTER"/>
    <property type="match status" value="1"/>
</dbReference>
<dbReference type="Proteomes" id="UP000076404">
    <property type="component" value="Chromosome"/>
</dbReference>
<feature type="transmembrane region" description="Helical" evidence="7">
    <location>
        <begin position="87"/>
        <end position="105"/>
    </location>
</feature>
<dbReference type="AlphaFoldDB" id="A0A143BHU5"/>
<dbReference type="Gene3D" id="1.20.1250.20">
    <property type="entry name" value="MFS general substrate transporter like domains"/>
    <property type="match status" value="1"/>
</dbReference>
<feature type="transmembrane region" description="Helical" evidence="7">
    <location>
        <begin position="177"/>
        <end position="197"/>
    </location>
</feature>
<comment type="subcellular location">
    <subcellularLocation>
        <location evidence="1">Cell membrane</location>
        <topology evidence="1">Multi-pass membrane protein</topology>
    </subcellularLocation>
</comment>
<feature type="transmembrane region" description="Helical" evidence="7">
    <location>
        <begin position="293"/>
        <end position="312"/>
    </location>
</feature>
<sequence>MPTPPANRSANPFRALGRHRNFRIFWTGQTLSLIGSWMQTMAVGWLALQLSNSAFVVGLVASVGAIPIVLFSMHAGALIDRGNRLQIVRFTQAVFLVQASVLWLVTYTGHVNIPLLLGLQFVQGLASAVEIPARQSMIVQLVGRDDLQSAIALNSSGFNLARVVGPAVGGIVISQFGIAWCFGLNALSFVAVLWGLYRITIPPVQGQHSAISASEQNTLATPLVTGALAPQALSATLRQASADAAEGLRYLLKKGDVRDLLLLVTTGAVFGGPFLTLLPVVARDQLGLGAGGYGVMLAVVGVGGLVAALLVAGPLSHRAHKGPVLMAAAMLFPTLLLIFAYTRNVSVAYALLFAAGLAMITWNALSNGVLQMMVEERFRGRLMAFYSLVFVGLSQAVGSFAIGALARLFNASAAIALCAVVLLGASTLTMRRSQFWRRV</sequence>
<protein>
    <recommendedName>
        <fullName evidence="8">Major facilitator superfamily (MFS) profile domain-containing protein</fullName>
    </recommendedName>
</protein>
<reference evidence="9 10" key="2">
    <citation type="journal article" date="2016" name="Environ. Microbiol. Rep.">
        <title>Metagenomic evidence for the presence of phototrophic Gemmatimonadetes bacteria in diverse environments.</title>
        <authorList>
            <person name="Zeng Y."/>
            <person name="Baumbach J."/>
            <person name="Barbosa E.G."/>
            <person name="Azevedo V."/>
            <person name="Zhang C."/>
            <person name="Koblizek M."/>
        </authorList>
    </citation>
    <scope>NUCLEOTIDE SEQUENCE [LARGE SCALE GENOMIC DNA]</scope>
    <source>
        <strain evidence="9 10">AP64</strain>
    </source>
</reference>
<feature type="transmembrane region" description="Helical" evidence="7">
    <location>
        <begin position="408"/>
        <end position="428"/>
    </location>
</feature>
<keyword evidence="4 7" id="KW-0812">Transmembrane</keyword>
<evidence type="ECO:0000256" key="7">
    <source>
        <dbReference type="SAM" id="Phobius"/>
    </source>
</evidence>
<evidence type="ECO:0000256" key="4">
    <source>
        <dbReference type="ARBA" id="ARBA00022692"/>
    </source>
</evidence>
<evidence type="ECO:0000256" key="3">
    <source>
        <dbReference type="ARBA" id="ARBA00022475"/>
    </source>
</evidence>
<keyword evidence="2" id="KW-0813">Transport</keyword>
<dbReference type="SUPFAM" id="SSF103473">
    <property type="entry name" value="MFS general substrate transporter"/>
    <property type="match status" value="1"/>
</dbReference>
<feature type="transmembrane region" description="Helical" evidence="7">
    <location>
        <begin position="382"/>
        <end position="402"/>
    </location>
</feature>
<dbReference type="InterPro" id="IPR036259">
    <property type="entry name" value="MFS_trans_sf"/>
</dbReference>